<sequence length="188" mass="22103">MTITFLGLLVAVGSFLLWQANGVTKINYNQTYTYENKRISPDPPSYFRIVDGSHYVTIPQLNLEDDYNQGFKIDFIQGSYTRSQGVLILGKNITRTRLWFDNYQAFEKGMYSKKNAKIPLNQATSPFEEGQMFKKHGLYYYKSKRLDTYLSIKKKYVSIRLKPAKINIPTTEKEFIQRYHKKQSHQQE</sequence>
<reference evidence="1" key="1">
    <citation type="journal article" date="2022" name="Int. J. Syst. Evol. Microbiol.">
        <title>A novel species of lactic acid bacteria, Ligilactobacillus pabuli sp. nov., isolated from alfalfa silage.</title>
        <authorList>
            <person name="Tohno M."/>
            <person name="Tanizawa Y."/>
            <person name="Sawada H."/>
            <person name="Sakamoto M."/>
            <person name="Ohkuma M."/>
            <person name="Kobayashi H."/>
        </authorList>
    </citation>
    <scope>NUCLEOTIDE SEQUENCE</scope>
    <source>
        <strain evidence="1">AF129</strain>
    </source>
</reference>
<dbReference type="Proteomes" id="UP001055149">
    <property type="component" value="Unassembled WGS sequence"/>
</dbReference>
<organism evidence="1 2">
    <name type="scientific">Ligilactobacillus pabuli</name>
    <dbReference type="NCBI Taxonomy" id="2886039"/>
    <lineage>
        <taxon>Bacteria</taxon>
        <taxon>Bacillati</taxon>
        <taxon>Bacillota</taxon>
        <taxon>Bacilli</taxon>
        <taxon>Lactobacillales</taxon>
        <taxon>Lactobacillaceae</taxon>
        <taxon>Ligilactobacillus</taxon>
    </lineage>
</organism>
<protein>
    <submittedName>
        <fullName evidence="1">Uncharacterized protein</fullName>
    </submittedName>
</protein>
<dbReference type="EMBL" id="BQXH01000012">
    <property type="protein sequence ID" value="GKS81695.1"/>
    <property type="molecule type" value="Genomic_DNA"/>
</dbReference>
<keyword evidence="2" id="KW-1185">Reference proteome</keyword>
<proteinExistence type="predicted"/>
<evidence type="ECO:0000313" key="1">
    <source>
        <dbReference type="EMBL" id="GKS81695.1"/>
    </source>
</evidence>
<name>A0ABQ5JI55_9LACO</name>
<comment type="caution">
    <text evidence="1">The sequence shown here is derived from an EMBL/GenBank/DDBJ whole genome shotgun (WGS) entry which is preliminary data.</text>
</comment>
<evidence type="ECO:0000313" key="2">
    <source>
        <dbReference type="Proteomes" id="UP001055149"/>
    </source>
</evidence>
<gene>
    <name evidence="1" type="ORF">LPAF129_13810</name>
</gene>
<accession>A0ABQ5JI55</accession>